<dbReference type="Gene3D" id="3.90.70.10">
    <property type="entry name" value="Cysteine proteinases"/>
    <property type="match status" value="1"/>
</dbReference>
<dbReference type="PROSITE" id="PS00973">
    <property type="entry name" value="USP_2"/>
    <property type="match status" value="1"/>
</dbReference>
<accession>A0A0N4ZV01</accession>
<dbReference type="InterPro" id="IPR018200">
    <property type="entry name" value="USP_CS"/>
</dbReference>
<proteinExistence type="predicted"/>
<dbReference type="SUPFAM" id="SSF54001">
    <property type="entry name" value="Cysteine proteinases"/>
    <property type="match status" value="1"/>
</dbReference>
<dbReference type="WBParaSite" id="PTRK_0001241200.1">
    <property type="protein sequence ID" value="PTRK_0001241200.1"/>
    <property type="gene ID" value="PTRK_0001241200"/>
</dbReference>
<dbReference type="InterPro" id="IPR001394">
    <property type="entry name" value="Peptidase_C19_UCH"/>
</dbReference>
<dbReference type="InterPro" id="IPR038765">
    <property type="entry name" value="Papain-like_cys_pep_sf"/>
</dbReference>
<feature type="domain" description="USP" evidence="1">
    <location>
        <begin position="1"/>
        <end position="145"/>
    </location>
</feature>
<evidence type="ECO:0000313" key="2">
    <source>
        <dbReference type="Proteomes" id="UP000038045"/>
    </source>
</evidence>
<reference evidence="3" key="1">
    <citation type="submission" date="2017-02" db="UniProtKB">
        <authorList>
            <consortium name="WormBaseParasite"/>
        </authorList>
    </citation>
    <scope>IDENTIFICATION</scope>
</reference>
<organism evidence="2 3">
    <name type="scientific">Parastrongyloides trichosuri</name>
    <name type="common">Possum-specific nematode worm</name>
    <dbReference type="NCBI Taxonomy" id="131310"/>
    <lineage>
        <taxon>Eukaryota</taxon>
        <taxon>Metazoa</taxon>
        <taxon>Ecdysozoa</taxon>
        <taxon>Nematoda</taxon>
        <taxon>Chromadorea</taxon>
        <taxon>Rhabditida</taxon>
        <taxon>Tylenchina</taxon>
        <taxon>Panagrolaimomorpha</taxon>
        <taxon>Strongyloidoidea</taxon>
        <taxon>Strongyloididae</taxon>
        <taxon>Parastrongyloides</taxon>
    </lineage>
</organism>
<name>A0A0N4ZV01_PARTI</name>
<dbReference type="InterPro" id="IPR028889">
    <property type="entry name" value="USP"/>
</dbReference>
<dbReference type="STRING" id="131310.A0A0N4ZV01"/>
<dbReference type="AlphaFoldDB" id="A0A0N4ZV01"/>
<protein>
    <submittedName>
        <fullName evidence="3">USP domain-containing protein</fullName>
    </submittedName>
</protein>
<dbReference type="GO" id="GO:0016579">
    <property type="term" value="P:protein deubiquitination"/>
    <property type="evidence" value="ECO:0007669"/>
    <property type="project" value="InterPro"/>
</dbReference>
<sequence length="152" mass="17877">MSTINFFNETPVNNQKDVENCSNSLKDESSEKVNSCNYMKKHYYNNNSYKYQLRAVCQHIGDHSSGHFITLRKELFFKNQMRSSERDNINNEINDLPKSLNSSYITEVTENNLNEWYKVSDDHVTEIDEESLNHCQPYLLVYDKIIATGKEF</sequence>
<dbReference type="Pfam" id="PF00443">
    <property type="entry name" value="UCH"/>
    <property type="match status" value="1"/>
</dbReference>
<evidence type="ECO:0000313" key="3">
    <source>
        <dbReference type="WBParaSite" id="PTRK_0001241200.1"/>
    </source>
</evidence>
<keyword evidence="2" id="KW-1185">Reference proteome</keyword>
<dbReference type="Proteomes" id="UP000038045">
    <property type="component" value="Unplaced"/>
</dbReference>
<evidence type="ECO:0000259" key="1">
    <source>
        <dbReference type="PROSITE" id="PS50235"/>
    </source>
</evidence>
<dbReference type="PROSITE" id="PS50235">
    <property type="entry name" value="USP_3"/>
    <property type="match status" value="1"/>
</dbReference>
<dbReference type="GO" id="GO:0004843">
    <property type="term" value="F:cysteine-type deubiquitinase activity"/>
    <property type="evidence" value="ECO:0007669"/>
    <property type="project" value="InterPro"/>
</dbReference>